<feature type="region of interest" description="Disordered" evidence="1">
    <location>
        <begin position="38"/>
        <end position="60"/>
    </location>
</feature>
<evidence type="ECO:0000313" key="2">
    <source>
        <dbReference type="EMBL" id="EOY48436.1"/>
    </source>
</evidence>
<evidence type="ECO:0000256" key="1">
    <source>
        <dbReference type="SAM" id="MobiDB-lite"/>
    </source>
</evidence>
<gene>
    <name evidence="2" type="ORF">SLI_3723</name>
</gene>
<dbReference type="EMBL" id="CM001889">
    <property type="protein sequence ID" value="EOY48436.1"/>
    <property type="molecule type" value="Genomic_DNA"/>
</dbReference>
<name>A0A7U9DQU0_STRLI</name>
<sequence length="163" mass="17160">MGAAAPRYAGLRHPRARTHPGGAYMRDTLRSYTRRRPISVSHGSCSSMTEDSPRTIGASPPVAMTVTSSGSSASSRAMRLTTPSTWPAKPYTMPDCIASTVFLPITLRGRATSILRSWAPLTPSASTEISMPGAMTPPMYSPRALTASNVVAVPKSTTIAGPP</sequence>
<feature type="region of interest" description="Disordered" evidence="1">
    <location>
        <begin position="1"/>
        <end position="23"/>
    </location>
</feature>
<organism evidence="2 3">
    <name type="scientific">Streptomyces lividans 1326</name>
    <dbReference type="NCBI Taxonomy" id="1200984"/>
    <lineage>
        <taxon>Bacteria</taxon>
        <taxon>Bacillati</taxon>
        <taxon>Actinomycetota</taxon>
        <taxon>Actinomycetes</taxon>
        <taxon>Kitasatosporales</taxon>
        <taxon>Streptomycetaceae</taxon>
        <taxon>Streptomyces</taxon>
    </lineage>
</organism>
<dbReference type="Proteomes" id="UP000014062">
    <property type="component" value="Chromosome"/>
</dbReference>
<proteinExistence type="predicted"/>
<reference evidence="3" key="1">
    <citation type="journal article" date="2013" name="Genome Biol. Evol.">
        <title>The genome sequence of Streptomyces lividans 66 reveals a novel tRNA-dependent peptide biosynthetic system within a metal-related genomic island.</title>
        <authorList>
            <person name="Cruz-Morales P."/>
            <person name="Vijgenboom E."/>
            <person name="Iruegas-Bocardo F."/>
            <person name="Girard G."/>
            <person name="Yanez-Guerra L.A."/>
            <person name="Ramos-Aboites H.E."/>
            <person name="Pernodet J.L."/>
            <person name="Anne J."/>
            <person name="van Wezel G.P."/>
            <person name="Barona-Gomez F."/>
        </authorList>
    </citation>
    <scope>NUCLEOTIDE SEQUENCE [LARGE SCALE GENOMIC DNA]</scope>
    <source>
        <strain evidence="3">1326</strain>
    </source>
</reference>
<feature type="compositionally biased region" description="Polar residues" evidence="1">
    <location>
        <begin position="41"/>
        <end position="50"/>
    </location>
</feature>
<accession>A0A7U9DQU0</accession>
<dbReference type="AlphaFoldDB" id="A0A7U9DQU0"/>
<evidence type="ECO:0000313" key="3">
    <source>
        <dbReference type="Proteomes" id="UP000014062"/>
    </source>
</evidence>
<protein>
    <submittedName>
        <fullName evidence="2">Uncharacterized protein</fullName>
    </submittedName>
</protein>